<dbReference type="PANTHER" id="PTHR22939:SF129">
    <property type="entry name" value="SERINE PROTEASE HTRA2, MITOCHONDRIAL"/>
    <property type="match status" value="1"/>
</dbReference>
<keyword evidence="8" id="KW-0720">Serine protease</keyword>
<dbReference type="EMBL" id="DXEV01000097">
    <property type="protein sequence ID" value="HIX56838.1"/>
    <property type="molecule type" value="Genomic_DNA"/>
</dbReference>
<dbReference type="InterPro" id="IPR001478">
    <property type="entry name" value="PDZ"/>
</dbReference>
<organism evidence="13 14">
    <name type="scientific">Candidatus Anaerobiospirillum pullistercoris</name>
    <dbReference type="NCBI Taxonomy" id="2838452"/>
    <lineage>
        <taxon>Bacteria</taxon>
        <taxon>Pseudomonadati</taxon>
        <taxon>Pseudomonadota</taxon>
        <taxon>Gammaproteobacteria</taxon>
        <taxon>Aeromonadales</taxon>
        <taxon>Succinivibrionaceae</taxon>
        <taxon>Anaerobiospirillum</taxon>
    </lineage>
</organism>
<dbReference type="InterPro" id="IPR009003">
    <property type="entry name" value="Peptidase_S1_PA"/>
</dbReference>
<dbReference type="GO" id="GO:0004252">
    <property type="term" value="F:serine-type endopeptidase activity"/>
    <property type="evidence" value="ECO:0007669"/>
    <property type="project" value="InterPro"/>
</dbReference>
<dbReference type="Gene3D" id="2.40.10.120">
    <property type="match status" value="1"/>
</dbReference>
<dbReference type="InterPro" id="IPR036034">
    <property type="entry name" value="PDZ_sf"/>
</dbReference>
<sequence>MKSLKQSALAIALASITLFSAMAVPTSASAADARPLIAAMANEQGEPSLAPMLKHVIPAVVNISVKGTKEVTPMFNIPEEFRFMFPQLNQGRQREFRALGSGVIIDAKEGYIVTNHHVVEDAKEIRIALSDGREFDAKKIGSDPHTDLALLQLEDFEGLTAIRMDNSEDLEVGDFVVAIGNPFGLGQTVTSGIISALGRTGLNIENIENFIQTDAAINSGNSGGALVNLRGELIGINTAILGPNGGNIGIGFAIPVSMVKSVVAQLQEFGEVRRGTLGVTGTELTPDLAQSFGYTGTTGAFVNEVMEGSAAEKAGIKAGDIIVSINGKKISSFGELRATIATLGAGAKAKLGLIREGEELTVNVTLQEPTEITGKDAGQLSEVFEGATLANHDGGGVEITAIENRSMAYRLGLREGDVITSVNLDRVSTINDFKDKLSKSKGRVSALRIQRGDTTLYLTLPSR</sequence>
<evidence type="ECO:0000256" key="8">
    <source>
        <dbReference type="ARBA" id="ARBA00022825"/>
    </source>
</evidence>
<evidence type="ECO:0000259" key="12">
    <source>
        <dbReference type="PROSITE" id="PS50106"/>
    </source>
</evidence>
<dbReference type="PRINTS" id="PR00834">
    <property type="entry name" value="PROTEASES2C"/>
</dbReference>
<dbReference type="Gene3D" id="2.30.42.10">
    <property type="match status" value="2"/>
</dbReference>
<reference evidence="13" key="2">
    <citation type="submission" date="2021-04" db="EMBL/GenBank/DDBJ databases">
        <authorList>
            <person name="Gilroy R."/>
        </authorList>
    </citation>
    <scope>NUCLEOTIDE SEQUENCE</scope>
    <source>
        <strain evidence="13">USASDec5-558</strain>
    </source>
</reference>
<dbReference type="CDD" id="cd10839">
    <property type="entry name" value="cpPDZ1_DegP-like"/>
    <property type="match status" value="1"/>
</dbReference>
<feature type="active site" description="Charge relay system" evidence="9">
    <location>
        <position position="147"/>
    </location>
</feature>
<name>A0A9D1WD41_9GAMM</name>
<dbReference type="AlphaFoldDB" id="A0A9D1WD41"/>
<keyword evidence="4 11" id="KW-0732">Signal</keyword>
<feature type="chain" id="PRO_5038920580" evidence="11">
    <location>
        <begin position="31"/>
        <end position="463"/>
    </location>
</feature>
<feature type="active site" description="Charge relay system" evidence="9">
    <location>
        <position position="222"/>
    </location>
</feature>
<feature type="active site" description="Charge relay system" evidence="9">
    <location>
        <position position="117"/>
    </location>
</feature>
<dbReference type="InterPro" id="IPR001940">
    <property type="entry name" value="Peptidase_S1C"/>
</dbReference>
<keyword evidence="6" id="KW-0574">Periplasm</keyword>
<evidence type="ECO:0000256" key="6">
    <source>
        <dbReference type="ARBA" id="ARBA00022764"/>
    </source>
</evidence>
<dbReference type="FunFam" id="2.40.10.120:FF:000001">
    <property type="entry name" value="Periplasmic serine endoprotease DegP-like"/>
    <property type="match status" value="1"/>
</dbReference>
<evidence type="ECO:0000256" key="2">
    <source>
        <dbReference type="ARBA" id="ARBA00010541"/>
    </source>
</evidence>
<evidence type="ECO:0000313" key="13">
    <source>
        <dbReference type="EMBL" id="HIX56838.1"/>
    </source>
</evidence>
<evidence type="ECO:0000256" key="9">
    <source>
        <dbReference type="PIRSR" id="PIRSR611782-1"/>
    </source>
</evidence>
<dbReference type="InterPro" id="IPR011782">
    <property type="entry name" value="Pept_S1C_Do"/>
</dbReference>
<keyword evidence="7" id="KW-0378">Hydrolase</keyword>
<feature type="binding site" evidence="10">
    <location>
        <begin position="220"/>
        <end position="222"/>
    </location>
    <ligand>
        <name>substrate</name>
    </ligand>
</feature>
<comment type="caution">
    <text evidence="13">The sequence shown here is derived from an EMBL/GenBank/DDBJ whole genome shotgun (WGS) entry which is preliminary data.</text>
</comment>
<protein>
    <submittedName>
        <fullName evidence="13">DegQ family serine endoprotease</fullName>
    </submittedName>
</protein>
<evidence type="ECO:0000256" key="10">
    <source>
        <dbReference type="PIRSR" id="PIRSR611782-2"/>
    </source>
</evidence>
<dbReference type="PROSITE" id="PS50106">
    <property type="entry name" value="PDZ"/>
    <property type="match status" value="1"/>
</dbReference>
<accession>A0A9D1WD41</accession>
<evidence type="ECO:0000256" key="1">
    <source>
        <dbReference type="ARBA" id="ARBA00004418"/>
    </source>
</evidence>
<dbReference type="NCBIfam" id="TIGR02037">
    <property type="entry name" value="degP_htrA_DO"/>
    <property type="match status" value="1"/>
</dbReference>
<evidence type="ECO:0000313" key="14">
    <source>
        <dbReference type="Proteomes" id="UP000886829"/>
    </source>
</evidence>
<dbReference type="InterPro" id="IPR041489">
    <property type="entry name" value="PDZ_6"/>
</dbReference>
<feature type="binding site" evidence="10">
    <location>
        <begin position="277"/>
        <end position="281"/>
    </location>
    <ligand>
        <name>substrate</name>
    </ligand>
</feature>
<keyword evidence="5" id="KW-0677">Repeat</keyword>
<dbReference type="Proteomes" id="UP000886829">
    <property type="component" value="Unassembled WGS sequence"/>
</dbReference>
<dbReference type="Pfam" id="PF13365">
    <property type="entry name" value="Trypsin_2"/>
    <property type="match status" value="1"/>
</dbReference>
<feature type="domain" description="PDZ" evidence="12">
    <location>
        <begin position="266"/>
        <end position="357"/>
    </location>
</feature>
<evidence type="ECO:0000256" key="3">
    <source>
        <dbReference type="ARBA" id="ARBA00022670"/>
    </source>
</evidence>
<feature type="binding site" evidence="10">
    <location>
        <position position="117"/>
    </location>
    <ligand>
        <name>substrate</name>
    </ligand>
</feature>
<feature type="binding site" evidence="10">
    <location>
        <position position="147"/>
    </location>
    <ligand>
        <name>substrate</name>
    </ligand>
</feature>
<comment type="similarity">
    <text evidence="2">Belongs to the peptidase S1C family.</text>
</comment>
<feature type="signal peptide" evidence="11">
    <location>
        <begin position="1"/>
        <end position="30"/>
    </location>
</feature>
<evidence type="ECO:0000256" key="5">
    <source>
        <dbReference type="ARBA" id="ARBA00022737"/>
    </source>
</evidence>
<evidence type="ECO:0000256" key="4">
    <source>
        <dbReference type="ARBA" id="ARBA00022729"/>
    </source>
</evidence>
<comment type="subcellular location">
    <subcellularLocation>
        <location evidence="1">Periplasm</location>
    </subcellularLocation>
</comment>
<dbReference type="Pfam" id="PF17820">
    <property type="entry name" value="PDZ_6"/>
    <property type="match status" value="1"/>
</dbReference>
<dbReference type="Pfam" id="PF00595">
    <property type="entry name" value="PDZ"/>
    <property type="match status" value="1"/>
</dbReference>
<evidence type="ECO:0000256" key="7">
    <source>
        <dbReference type="ARBA" id="ARBA00022801"/>
    </source>
</evidence>
<dbReference type="FunFam" id="2.40.10.10:FF:000001">
    <property type="entry name" value="Periplasmic serine protease DegS"/>
    <property type="match status" value="1"/>
</dbReference>
<gene>
    <name evidence="13" type="ORF">H9850_05135</name>
</gene>
<evidence type="ECO:0000256" key="11">
    <source>
        <dbReference type="SAM" id="SignalP"/>
    </source>
</evidence>
<dbReference type="SUPFAM" id="SSF50156">
    <property type="entry name" value="PDZ domain-like"/>
    <property type="match status" value="2"/>
</dbReference>
<dbReference type="FunFam" id="2.30.42.10:FF:000037">
    <property type="entry name" value="Periplasmic serine endoprotease DegP-like"/>
    <property type="match status" value="1"/>
</dbReference>
<dbReference type="SMART" id="SM00228">
    <property type="entry name" value="PDZ"/>
    <property type="match status" value="2"/>
</dbReference>
<proteinExistence type="inferred from homology"/>
<reference evidence="13" key="1">
    <citation type="journal article" date="2021" name="PeerJ">
        <title>Extensive microbial diversity within the chicken gut microbiome revealed by metagenomics and culture.</title>
        <authorList>
            <person name="Gilroy R."/>
            <person name="Ravi A."/>
            <person name="Getino M."/>
            <person name="Pursley I."/>
            <person name="Horton D.L."/>
            <person name="Alikhan N.F."/>
            <person name="Baker D."/>
            <person name="Gharbi K."/>
            <person name="Hall N."/>
            <person name="Watson M."/>
            <person name="Adriaenssens E.M."/>
            <person name="Foster-Nyarko E."/>
            <person name="Jarju S."/>
            <person name="Secka A."/>
            <person name="Antonio M."/>
            <person name="Oren A."/>
            <person name="Chaudhuri R.R."/>
            <person name="La Ragione R."/>
            <person name="Hildebrand F."/>
            <person name="Pallen M.J."/>
        </authorList>
    </citation>
    <scope>NUCLEOTIDE SEQUENCE</scope>
    <source>
        <strain evidence="13">USASDec5-558</strain>
    </source>
</reference>
<dbReference type="SUPFAM" id="SSF50494">
    <property type="entry name" value="Trypsin-like serine proteases"/>
    <property type="match status" value="1"/>
</dbReference>
<keyword evidence="3" id="KW-0645">Protease</keyword>
<dbReference type="GO" id="GO:0006515">
    <property type="term" value="P:protein quality control for misfolded or incompletely synthesized proteins"/>
    <property type="evidence" value="ECO:0007669"/>
    <property type="project" value="TreeGrafter"/>
</dbReference>
<dbReference type="GO" id="GO:0042597">
    <property type="term" value="C:periplasmic space"/>
    <property type="evidence" value="ECO:0007669"/>
    <property type="project" value="UniProtKB-SubCell"/>
</dbReference>
<dbReference type="PANTHER" id="PTHR22939">
    <property type="entry name" value="SERINE PROTEASE FAMILY S1C HTRA-RELATED"/>
    <property type="match status" value="1"/>
</dbReference>